<dbReference type="GO" id="GO:0008289">
    <property type="term" value="F:lipid binding"/>
    <property type="evidence" value="ECO:0007669"/>
    <property type="project" value="InterPro"/>
</dbReference>
<reference evidence="2" key="1">
    <citation type="journal article" date="2012" name="Proc. Natl. Acad. Sci. U.S.A.">
        <title>Antigenic diversity is generated by distinct evolutionary mechanisms in African trypanosome species.</title>
        <authorList>
            <person name="Jackson A.P."/>
            <person name="Berry A."/>
            <person name="Aslett M."/>
            <person name="Allison H.C."/>
            <person name="Burton P."/>
            <person name="Vavrova-Anderson J."/>
            <person name="Brown R."/>
            <person name="Browne H."/>
            <person name="Corton N."/>
            <person name="Hauser H."/>
            <person name="Gamble J."/>
            <person name="Gilderthorp R."/>
            <person name="Marcello L."/>
            <person name="McQuillan J."/>
            <person name="Otto T.D."/>
            <person name="Quail M.A."/>
            <person name="Sanders M.J."/>
            <person name="van Tonder A."/>
            <person name="Ginger M.L."/>
            <person name="Field M.C."/>
            <person name="Barry J.D."/>
            <person name="Hertz-Fowler C."/>
            <person name="Berriman M."/>
        </authorList>
    </citation>
    <scope>NUCLEOTIDE SEQUENCE</scope>
    <source>
        <strain evidence="2">IL3000</strain>
    </source>
</reference>
<dbReference type="Gene3D" id="3.15.20.10">
    <property type="entry name" value="Bactericidal permeability-increasing protein, domain 2"/>
    <property type="match status" value="1"/>
</dbReference>
<proteinExistence type="predicted"/>
<dbReference type="VEuPathDB" id="TriTrypDB:TcIL3000_1_1160"/>
<dbReference type="InterPro" id="IPR017943">
    <property type="entry name" value="Bactericidal_perm-incr_a/b_dom"/>
</dbReference>
<dbReference type="EMBL" id="HE575314">
    <property type="protein sequence ID" value="CCC89348.1"/>
    <property type="molecule type" value="Genomic_DNA"/>
</dbReference>
<dbReference type="AlphaFoldDB" id="G0UIZ8"/>
<feature type="chain" id="PRO_5003410149" evidence="1">
    <location>
        <begin position="28"/>
        <end position="486"/>
    </location>
</feature>
<dbReference type="Gene3D" id="3.15.10.10">
    <property type="entry name" value="Bactericidal permeability-increasing protein, domain 1"/>
    <property type="match status" value="1"/>
</dbReference>
<dbReference type="SUPFAM" id="SSF55394">
    <property type="entry name" value="Bactericidal permeability-increasing protein, BPI"/>
    <property type="match status" value="2"/>
</dbReference>
<dbReference type="PANTHER" id="PTHR10504">
    <property type="entry name" value="BACTERICIDAL PERMEABILITY-INCREASING BPI PROTEIN-RELATED"/>
    <property type="match status" value="1"/>
</dbReference>
<feature type="signal peptide" evidence="1">
    <location>
        <begin position="1"/>
        <end position="27"/>
    </location>
</feature>
<dbReference type="PANTHER" id="PTHR10504:SF131">
    <property type="entry name" value="BPI2 DOMAIN-CONTAINING PROTEIN"/>
    <property type="match status" value="1"/>
</dbReference>
<accession>G0UIZ8</accession>
<name>G0UIZ8_TRYCI</name>
<gene>
    <name evidence="2" type="ORF">TCIL3000_1_1160</name>
</gene>
<evidence type="ECO:0000313" key="2">
    <source>
        <dbReference type="EMBL" id="CCC89348.1"/>
    </source>
</evidence>
<keyword evidence="1" id="KW-0732">Signal</keyword>
<evidence type="ECO:0000256" key="1">
    <source>
        <dbReference type="SAM" id="SignalP"/>
    </source>
</evidence>
<protein>
    <submittedName>
        <fullName evidence="2">Putative expression site-associated gene (ESAG) protein</fullName>
    </submittedName>
</protein>
<sequence>MSRVPTTIRALLLSALIVLLCCGAAAGEEAGDVFQPRPTNFPPGDLKIGIDESVLTPFLPTAAKLLSKSMGGINISQSALSGMKLGPLEVRNISIGNMTVGMKAGKFSVSVWNMTAKVSEASFEYSPWYFPIFKGTARTEIKNANASFKIEVTAGEDGSPNVTVHDVVFQLLDLDVSPSLSGILSYLNPVVDLFKNIFFGIIVKDMQRNMLPMFEGILREKVEEVLGVFPIVLMESPNITDGRAELSLFILPNTNASRKVPRDSAITLAQPLPQRALSVVSSFAAANSVMQLLGNWGLLNVSVPFPAMYNSSLIEPIYPELHRLCPVCPLEISCEVTSDVWVAPANGHGFLFDMRGGGLKVNFMQAGDVPLTVMGTSVNTTANVTYFSIHNSTLNMRLESMNIRLTVLTSRIGELTSTRFNNDVHWLLNEVVLPTINKQTQGFDLPFKEVGISFNVTKHFMSIGLDPAPMYPLMSYFLNNTDEIAT</sequence>
<dbReference type="InterPro" id="IPR032942">
    <property type="entry name" value="BPI/LBP/Plunc"/>
</dbReference>
<organism evidence="2">
    <name type="scientific">Trypanosoma congolense (strain IL3000)</name>
    <dbReference type="NCBI Taxonomy" id="1068625"/>
    <lineage>
        <taxon>Eukaryota</taxon>
        <taxon>Discoba</taxon>
        <taxon>Euglenozoa</taxon>
        <taxon>Kinetoplastea</taxon>
        <taxon>Metakinetoplastina</taxon>
        <taxon>Trypanosomatida</taxon>
        <taxon>Trypanosomatidae</taxon>
        <taxon>Trypanosoma</taxon>
        <taxon>Nannomonas</taxon>
    </lineage>
</organism>